<organism evidence="2 3">
    <name type="scientific">Sphingomonas yantingensis</name>
    <dbReference type="NCBI Taxonomy" id="1241761"/>
    <lineage>
        <taxon>Bacteria</taxon>
        <taxon>Pseudomonadati</taxon>
        <taxon>Pseudomonadota</taxon>
        <taxon>Alphaproteobacteria</taxon>
        <taxon>Sphingomonadales</taxon>
        <taxon>Sphingomonadaceae</taxon>
        <taxon>Sphingomonas</taxon>
    </lineage>
</organism>
<gene>
    <name evidence="2" type="ORF">FHR19_000574</name>
</gene>
<keyword evidence="1" id="KW-1133">Transmembrane helix</keyword>
<comment type="caution">
    <text evidence="2">The sequence shown here is derived from an EMBL/GenBank/DDBJ whole genome shotgun (WGS) entry which is preliminary data.</text>
</comment>
<dbReference type="Proteomes" id="UP000557739">
    <property type="component" value="Unassembled WGS sequence"/>
</dbReference>
<dbReference type="AlphaFoldDB" id="A0A7W9AN46"/>
<keyword evidence="1" id="KW-0472">Membrane</keyword>
<feature type="transmembrane region" description="Helical" evidence="1">
    <location>
        <begin position="66"/>
        <end position="85"/>
    </location>
</feature>
<keyword evidence="3" id="KW-1185">Reference proteome</keyword>
<feature type="transmembrane region" description="Helical" evidence="1">
    <location>
        <begin position="127"/>
        <end position="153"/>
    </location>
</feature>
<evidence type="ECO:0000313" key="3">
    <source>
        <dbReference type="Proteomes" id="UP000557739"/>
    </source>
</evidence>
<accession>A0A7W9AN46</accession>
<dbReference type="RefSeq" id="WP_184024056.1">
    <property type="nucleotide sequence ID" value="NZ_JACIJJ010000001.1"/>
</dbReference>
<feature type="transmembrane region" description="Helical" evidence="1">
    <location>
        <begin position="97"/>
        <end position="115"/>
    </location>
</feature>
<feature type="transmembrane region" description="Helical" evidence="1">
    <location>
        <begin position="39"/>
        <end position="59"/>
    </location>
</feature>
<evidence type="ECO:0000313" key="2">
    <source>
        <dbReference type="EMBL" id="MBB5697249.1"/>
    </source>
</evidence>
<sequence>MDSLLPALIAALIAGATDRPAWLAAILGERFGKRTGVILGVIAAQVAIMGAALAGALAVRGMMTPNARSLIFGLALVFAGAGALMPAKPPRDRLDGWRIGALPTSALGIFILAFGERVQFVGFGAAAWGGSSLLAAAGAAIGAIVAGLVAATLGEREWRRLPLRAIGLAGGAMLVLAGLVMALGGLRLI</sequence>
<name>A0A7W9AN46_9SPHN</name>
<evidence type="ECO:0000256" key="1">
    <source>
        <dbReference type="SAM" id="Phobius"/>
    </source>
</evidence>
<keyword evidence="1" id="KW-0812">Transmembrane</keyword>
<feature type="transmembrane region" description="Helical" evidence="1">
    <location>
        <begin position="165"/>
        <end position="186"/>
    </location>
</feature>
<protein>
    <submittedName>
        <fullName evidence="2">Putative Ca2+/H+ antiporter (TMEM165/GDT1 family)</fullName>
    </submittedName>
</protein>
<reference evidence="2 3" key="1">
    <citation type="submission" date="2020-08" db="EMBL/GenBank/DDBJ databases">
        <title>Genomic Encyclopedia of Type Strains, Phase IV (KMG-IV): sequencing the most valuable type-strain genomes for metagenomic binning, comparative biology and taxonomic classification.</title>
        <authorList>
            <person name="Goeker M."/>
        </authorList>
    </citation>
    <scope>NUCLEOTIDE SEQUENCE [LARGE SCALE GENOMIC DNA]</scope>
    <source>
        <strain evidence="2 3">DSM 27244</strain>
    </source>
</reference>
<proteinExistence type="predicted"/>
<dbReference type="EMBL" id="JACIJJ010000001">
    <property type="protein sequence ID" value="MBB5697249.1"/>
    <property type="molecule type" value="Genomic_DNA"/>
</dbReference>